<feature type="chain" id="PRO_5030009059" evidence="1">
    <location>
        <begin position="22"/>
        <end position="108"/>
    </location>
</feature>
<sequence length="108" mass="12062">MVKYVFMVALGVGMFISSVHANQDPTAPLGWQAPVKKHTTSRTRLPQLQGILCDEQSRCTAILNNKVVSIGGRISGYTLSSIQDESVMLRRGSKQWRLEMFAENIKTH</sequence>
<comment type="caution">
    <text evidence="2">The sequence shown here is derived from an EMBL/GenBank/DDBJ whole genome shotgun (WGS) entry which is preliminary data.</text>
</comment>
<evidence type="ECO:0000256" key="1">
    <source>
        <dbReference type="SAM" id="SignalP"/>
    </source>
</evidence>
<proteinExistence type="predicted"/>
<name>A0A0J8V9Z4_9GAMM</name>
<evidence type="ECO:0000313" key="3">
    <source>
        <dbReference type="Proteomes" id="UP000240481"/>
    </source>
</evidence>
<reference evidence="2 3" key="1">
    <citation type="submission" date="2018-01" db="EMBL/GenBank/DDBJ databases">
        <title>Whole genome sequencing of Histamine producing bacteria.</title>
        <authorList>
            <person name="Butler K."/>
        </authorList>
    </citation>
    <scope>NUCLEOTIDE SEQUENCE [LARGE SCALE GENOMIC DNA]</scope>
    <source>
        <strain evidence="2 3">DSM 24669</strain>
    </source>
</reference>
<protein>
    <submittedName>
        <fullName evidence="2">MSHA biogenesis protein MshK</fullName>
    </submittedName>
</protein>
<evidence type="ECO:0000313" key="2">
    <source>
        <dbReference type="EMBL" id="PSW22705.1"/>
    </source>
</evidence>
<dbReference type="EMBL" id="PYLZ01000012">
    <property type="protein sequence ID" value="PSW22705.1"/>
    <property type="molecule type" value="Genomic_DNA"/>
</dbReference>
<dbReference type="Proteomes" id="UP000240481">
    <property type="component" value="Unassembled WGS sequence"/>
</dbReference>
<dbReference type="STRING" id="680026.AB733_13160"/>
<keyword evidence="1" id="KW-0732">Signal</keyword>
<gene>
    <name evidence="2" type="ORF">C9I94_19760</name>
</gene>
<organism evidence="2 3">
    <name type="scientific">Photobacterium swingsii</name>
    <dbReference type="NCBI Taxonomy" id="680026"/>
    <lineage>
        <taxon>Bacteria</taxon>
        <taxon>Pseudomonadati</taxon>
        <taxon>Pseudomonadota</taxon>
        <taxon>Gammaproteobacteria</taxon>
        <taxon>Vibrionales</taxon>
        <taxon>Vibrionaceae</taxon>
        <taxon>Photobacterium</taxon>
    </lineage>
</organism>
<keyword evidence="3" id="KW-1185">Reference proteome</keyword>
<accession>A0A0J8V9Z4</accession>
<dbReference type="OrthoDB" id="5917619at2"/>
<dbReference type="AlphaFoldDB" id="A0A0J8V9Z4"/>
<feature type="signal peptide" evidence="1">
    <location>
        <begin position="1"/>
        <end position="21"/>
    </location>
</feature>